<organism evidence="1 2">
    <name type="scientific">Halobacteroides halobius (strain ATCC 35273 / DSM 5150 / MD-1)</name>
    <dbReference type="NCBI Taxonomy" id="748449"/>
    <lineage>
        <taxon>Bacteria</taxon>
        <taxon>Bacillati</taxon>
        <taxon>Bacillota</taxon>
        <taxon>Clostridia</taxon>
        <taxon>Halanaerobiales</taxon>
        <taxon>Halobacteroidaceae</taxon>
        <taxon>Halobacteroides</taxon>
    </lineage>
</organism>
<reference evidence="2" key="1">
    <citation type="submission" date="2012-02" db="EMBL/GenBank/DDBJ databases">
        <title>The complete genome of Halobacteroides halobius DSM 5150.</title>
        <authorList>
            <person name="Lucas S."/>
            <person name="Copeland A."/>
            <person name="Lapidus A."/>
            <person name="Glavina del Rio T."/>
            <person name="Dalin E."/>
            <person name="Tice H."/>
            <person name="Bruce D."/>
            <person name="Goodwin L."/>
            <person name="Pitluck S."/>
            <person name="Peters L."/>
            <person name="Mikhailova N."/>
            <person name="Gu W."/>
            <person name="Kyrpides N."/>
            <person name="Mavromatis K."/>
            <person name="Ivanova N."/>
            <person name="Brettin T."/>
            <person name="Detter J.C."/>
            <person name="Han C."/>
            <person name="Larimer F."/>
            <person name="Land M."/>
            <person name="Hauser L."/>
            <person name="Markowitz V."/>
            <person name="Cheng J.-F."/>
            <person name="Hugenholtz P."/>
            <person name="Woyke T."/>
            <person name="Wu D."/>
            <person name="Tindall B."/>
            <person name="Pomrenke H."/>
            <person name="Brambilla E."/>
            <person name="Klenk H.-P."/>
            <person name="Eisen J.A."/>
        </authorList>
    </citation>
    <scope>NUCLEOTIDE SEQUENCE [LARGE SCALE GENOMIC DNA]</scope>
    <source>
        <strain evidence="2">ATCC 35273 / DSM 5150 / MD-1</strain>
    </source>
</reference>
<dbReference type="Proteomes" id="UP000010880">
    <property type="component" value="Chromosome"/>
</dbReference>
<sequence>MEALFNVEMNELSEEELMMVDGGVNWTKVGIGVAMIGETILDDTTGIGVLNDAPTFICGGTLIVDGIRE</sequence>
<dbReference type="RefSeq" id="WP_015327561.1">
    <property type="nucleotide sequence ID" value="NC_019978.1"/>
</dbReference>
<dbReference type="AlphaFoldDB" id="L0KBD7"/>
<evidence type="ECO:0000313" key="2">
    <source>
        <dbReference type="Proteomes" id="UP000010880"/>
    </source>
</evidence>
<gene>
    <name evidence="1" type="ordered locus">Halha_1934</name>
</gene>
<keyword evidence="2" id="KW-1185">Reference proteome</keyword>
<dbReference type="HOGENOM" id="CLU_2770154_0_0_9"/>
<dbReference type="EMBL" id="CP003359">
    <property type="protein sequence ID" value="AGB41845.1"/>
    <property type="molecule type" value="Genomic_DNA"/>
</dbReference>
<name>L0KBD7_HALHC</name>
<dbReference type="KEGG" id="hhl:Halha_1934"/>
<evidence type="ECO:0000313" key="1">
    <source>
        <dbReference type="EMBL" id="AGB41845.1"/>
    </source>
</evidence>
<accession>L0KBD7</accession>
<dbReference type="STRING" id="748449.Halha_1934"/>
<proteinExistence type="predicted"/>
<protein>
    <recommendedName>
        <fullName evidence="3">Class IIb bacteriocin, lactobin A/cerein 7B family</fullName>
    </recommendedName>
</protein>
<evidence type="ECO:0008006" key="3">
    <source>
        <dbReference type="Google" id="ProtNLM"/>
    </source>
</evidence>